<name>A0A6C0E717_9ZZZZ</name>
<protein>
    <submittedName>
        <fullName evidence="1">Uncharacterized protein</fullName>
    </submittedName>
</protein>
<organism evidence="1">
    <name type="scientific">viral metagenome</name>
    <dbReference type="NCBI Taxonomy" id="1070528"/>
    <lineage>
        <taxon>unclassified sequences</taxon>
        <taxon>metagenomes</taxon>
        <taxon>organismal metagenomes</taxon>
    </lineage>
</organism>
<dbReference type="AlphaFoldDB" id="A0A6C0E717"/>
<proteinExistence type="predicted"/>
<reference evidence="1" key="1">
    <citation type="journal article" date="2020" name="Nature">
        <title>Giant virus diversity and host interactions through global metagenomics.</title>
        <authorList>
            <person name="Schulz F."/>
            <person name="Roux S."/>
            <person name="Paez-Espino D."/>
            <person name="Jungbluth S."/>
            <person name="Walsh D.A."/>
            <person name="Denef V.J."/>
            <person name="McMahon K.D."/>
            <person name="Konstantinidis K.T."/>
            <person name="Eloe-Fadrosh E.A."/>
            <person name="Kyrpides N.C."/>
            <person name="Woyke T."/>
        </authorList>
    </citation>
    <scope>NUCLEOTIDE SEQUENCE</scope>
    <source>
        <strain evidence="1">GVMAG-M-3300023179-150</strain>
    </source>
</reference>
<accession>A0A6C0E717</accession>
<evidence type="ECO:0000313" key="1">
    <source>
        <dbReference type="EMBL" id="QHT24854.1"/>
    </source>
</evidence>
<dbReference type="EMBL" id="MN739750">
    <property type="protein sequence ID" value="QHT24854.1"/>
    <property type="molecule type" value="Genomic_DNA"/>
</dbReference>
<sequence length="421" mass="49493">MSNSVLLTFDKNNDYDISAIKKELETFLQNPACVFRNARNLCDNGTLKNNNHVGKIKKEQEKVEGFFDVNNILWRSRYAKFKTNILDVWCINTLSNIRVIDFLIFNKNYVISDLETLDRLLGACYFSSLGDLDHCIVDGWEIKSGFGYNKVTYNDTFEFSRVTLGCKDYHKLHIARALISLMNETDPSELNFTNYFWVNVWLDKYEIFLGYLENFHSVDDKDNKVANINIENRQFIFRVTHVLSVNFIQEQVNLAIKQDYNYIDQIENVPKNNENPSYKIIVDEVGCVNLKYLKTILRDNTLKWLILHCLPQRLDNYIYCEDVPPEEMLMELYNTRGTTGYGLFQFTNRSLSKTDACKLLSENKYFDYLYGVMIKINFKEYPLMNISRYDEHYGKGTALQCLENVKNEMLTNRETATLKFY</sequence>